<proteinExistence type="inferred from homology"/>
<evidence type="ECO:0000256" key="3">
    <source>
        <dbReference type="ARBA" id="ARBA00022670"/>
    </source>
</evidence>
<dbReference type="InParanoid" id="M1ANC4"/>
<evidence type="ECO:0000256" key="4">
    <source>
        <dbReference type="ARBA" id="ARBA00022801"/>
    </source>
</evidence>
<sequence length="248" mass="26992">MSPNDFGDSPFVYLIAVSCLPSAPSRSGPLGGVLAEEAKKIVSTFSDVISVNILDAEQCKELKMGAYLSVAAATTENPPYFIHLCFKTLTNEHKRKIALVGKGLTFDSGGYNLKTGAGSKIELMKYDMGGAAVVLGATKALGEIRPFGVEVHFIVAACENMISGAGMRPGDIVTASNEIHFINLLIMELASSSSSFFLILFQYSNELFNFIFEKKRIGVNNVLAKNLVVKEVYKEIKCEGYFCKHTFF</sequence>
<protein>
    <submittedName>
        <fullName evidence="6">Leucine aminopeptidase, chloroplastic</fullName>
    </submittedName>
</protein>
<dbReference type="HOGENOM" id="CLU_1121706_0_0_1"/>
<evidence type="ECO:0000313" key="7">
    <source>
        <dbReference type="Proteomes" id="UP000011115"/>
    </source>
</evidence>
<dbReference type="Pfam" id="PF00883">
    <property type="entry name" value="Peptidase_M17"/>
    <property type="match status" value="1"/>
</dbReference>
<evidence type="ECO:0000259" key="5">
    <source>
        <dbReference type="Pfam" id="PF00883"/>
    </source>
</evidence>
<name>M1ANC4_SOLTU</name>
<dbReference type="Proteomes" id="UP000011115">
    <property type="component" value="Unassembled WGS sequence"/>
</dbReference>
<dbReference type="PaxDb" id="4113-PGSC0003DMT400026560"/>
<dbReference type="GO" id="GO:0005737">
    <property type="term" value="C:cytoplasm"/>
    <property type="evidence" value="ECO:0007669"/>
    <property type="project" value="InterPro"/>
</dbReference>
<dbReference type="InterPro" id="IPR011356">
    <property type="entry name" value="Leucine_aapep/pepB"/>
</dbReference>
<dbReference type="Gene3D" id="3.40.630.10">
    <property type="entry name" value="Zn peptidases"/>
    <property type="match status" value="1"/>
</dbReference>
<evidence type="ECO:0000313" key="6">
    <source>
        <dbReference type="EnsemblPlants" id="PGSC0003DMT400026560"/>
    </source>
</evidence>
<dbReference type="GO" id="GO:0070006">
    <property type="term" value="F:metalloaminopeptidase activity"/>
    <property type="evidence" value="ECO:0007669"/>
    <property type="project" value="InterPro"/>
</dbReference>
<dbReference type="Gramene" id="PGSC0003DMT400026560">
    <property type="protein sequence ID" value="PGSC0003DMT400026560"/>
    <property type="gene ID" value="PGSC0003DMG400010257"/>
</dbReference>
<dbReference type="eggNOG" id="KOG2597">
    <property type="taxonomic scope" value="Eukaryota"/>
</dbReference>
<comment type="similarity">
    <text evidence="1">Belongs to the peptidase M17 family.</text>
</comment>
<accession>M1ANC4</accession>
<dbReference type="AlphaFoldDB" id="M1ANC4"/>
<dbReference type="InterPro" id="IPR000819">
    <property type="entry name" value="Peptidase_M17_C"/>
</dbReference>
<dbReference type="SUPFAM" id="SSF53187">
    <property type="entry name" value="Zn-dependent exopeptidases"/>
    <property type="match status" value="1"/>
</dbReference>
<reference evidence="6" key="2">
    <citation type="submission" date="2015-06" db="UniProtKB">
        <authorList>
            <consortium name="EnsemblPlants"/>
        </authorList>
    </citation>
    <scope>IDENTIFICATION</scope>
    <source>
        <strain evidence="6">DM1-3 516 R44</strain>
    </source>
</reference>
<reference evidence="7" key="1">
    <citation type="journal article" date="2011" name="Nature">
        <title>Genome sequence and analysis of the tuber crop potato.</title>
        <authorList>
            <consortium name="The Potato Genome Sequencing Consortium"/>
        </authorList>
    </citation>
    <scope>NUCLEOTIDE SEQUENCE [LARGE SCALE GENOMIC DNA]</scope>
    <source>
        <strain evidence="7">cv. DM1-3 516 R44</strain>
    </source>
</reference>
<evidence type="ECO:0000256" key="1">
    <source>
        <dbReference type="ARBA" id="ARBA00009528"/>
    </source>
</evidence>
<dbReference type="GO" id="GO:0030145">
    <property type="term" value="F:manganese ion binding"/>
    <property type="evidence" value="ECO:0007669"/>
    <property type="project" value="InterPro"/>
</dbReference>
<feature type="domain" description="Cytosol aminopeptidase" evidence="5">
    <location>
        <begin position="34"/>
        <end position="178"/>
    </location>
</feature>
<dbReference type="STRING" id="4113.M1ANC4"/>
<dbReference type="PANTHER" id="PTHR11963">
    <property type="entry name" value="LEUCINE AMINOPEPTIDASE-RELATED"/>
    <property type="match status" value="1"/>
</dbReference>
<dbReference type="PRINTS" id="PR00481">
    <property type="entry name" value="LAMNOPPTDASE"/>
</dbReference>
<evidence type="ECO:0000256" key="2">
    <source>
        <dbReference type="ARBA" id="ARBA00022438"/>
    </source>
</evidence>
<keyword evidence="2" id="KW-0031">Aminopeptidase</keyword>
<keyword evidence="7" id="KW-1185">Reference proteome</keyword>
<keyword evidence="3" id="KW-0645">Protease</keyword>
<dbReference type="PANTHER" id="PTHR11963:SF43">
    <property type="entry name" value="LEUCINE AMINOPEPTIDASE 1, CHLOROPLASTIC"/>
    <property type="match status" value="1"/>
</dbReference>
<organism evidence="6 7">
    <name type="scientific">Solanum tuberosum</name>
    <name type="common">Potato</name>
    <dbReference type="NCBI Taxonomy" id="4113"/>
    <lineage>
        <taxon>Eukaryota</taxon>
        <taxon>Viridiplantae</taxon>
        <taxon>Streptophyta</taxon>
        <taxon>Embryophyta</taxon>
        <taxon>Tracheophyta</taxon>
        <taxon>Spermatophyta</taxon>
        <taxon>Magnoliopsida</taxon>
        <taxon>eudicotyledons</taxon>
        <taxon>Gunneridae</taxon>
        <taxon>Pentapetalae</taxon>
        <taxon>asterids</taxon>
        <taxon>lamiids</taxon>
        <taxon>Solanales</taxon>
        <taxon>Solanaceae</taxon>
        <taxon>Solanoideae</taxon>
        <taxon>Solaneae</taxon>
        <taxon>Solanum</taxon>
    </lineage>
</organism>
<dbReference type="GO" id="GO:0006508">
    <property type="term" value="P:proteolysis"/>
    <property type="evidence" value="ECO:0007669"/>
    <property type="project" value="UniProtKB-KW"/>
</dbReference>
<keyword evidence="4" id="KW-0378">Hydrolase</keyword>
<dbReference type="EnsemblPlants" id="PGSC0003DMT400026560">
    <property type="protein sequence ID" value="PGSC0003DMT400026560"/>
    <property type="gene ID" value="PGSC0003DMG400010257"/>
</dbReference>